<dbReference type="SUPFAM" id="SSF50475">
    <property type="entry name" value="FMN-binding split barrel"/>
    <property type="match status" value="1"/>
</dbReference>
<dbReference type="Proteomes" id="UP000185984">
    <property type="component" value="Unassembled WGS sequence"/>
</dbReference>
<comment type="cofactor">
    <cofactor evidence="1">
        <name>FMN</name>
        <dbReference type="ChEBI" id="CHEBI:58210"/>
    </cofactor>
</comment>
<dbReference type="SMART" id="SM00903">
    <property type="entry name" value="Flavin_Reduct"/>
    <property type="match status" value="1"/>
</dbReference>
<dbReference type="RefSeq" id="WP_073549946.1">
    <property type="nucleotide sequence ID" value="NZ_CAWMVK010000002.1"/>
</dbReference>
<sequence>MLSFVPEEMKPRAPYHLLTSIVAPRPIAWVSTISQDGKPNLAPYSFFNAVAGFPPTIMFSVSYRQTKEPKEKDTLRNVREVKEFVCHIVDETMANAMIETAVDLPYGINEFEFAQLTTIPATDVQPLRIADAAVAMECQVTQIVPVEGATNVMVLGRILRFHVREDLYRPEMGLVDTVRMKPITRLGGAVEYTKIGELFFLGNH</sequence>
<evidence type="ECO:0000313" key="7">
    <source>
        <dbReference type="Proteomes" id="UP000185984"/>
    </source>
</evidence>
<dbReference type="InterPro" id="IPR002563">
    <property type="entry name" value="Flavin_Rdtase-like_dom"/>
</dbReference>
<dbReference type="GO" id="GO:0010181">
    <property type="term" value="F:FMN binding"/>
    <property type="evidence" value="ECO:0007669"/>
    <property type="project" value="InterPro"/>
</dbReference>
<reference evidence="6 7" key="1">
    <citation type="submission" date="2016-11" db="EMBL/GenBank/DDBJ databases">
        <title>Draft Genome Sequences of Nine Cyanobacterial Strains from Diverse Habitats.</title>
        <authorList>
            <person name="Zhu T."/>
            <person name="Hou S."/>
            <person name="Lu X."/>
            <person name="Hess W.R."/>
        </authorList>
    </citation>
    <scope>NUCLEOTIDE SEQUENCE [LARGE SCALE GENOMIC DNA]</scope>
    <source>
        <strain evidence="6 7">5.2 s.c.1</strain>
    </source>
</reference>
<comment type="similarity">
    <text evidence="4">Belongs to the flavoredoxin family.</text>
</comment>
<evidence type="ECO:0000259" key="5">
    <source>
        <dbReference type="SMART" id="SM00903"/>
    </source>
</evidence>
<comment type="caution">
    <text evidence="6">The sequence shown here is derived from an EMBL/GenBank/DDBJ whole genome shotgun (WGS) entry which is preliminary data.</text>
</comment>
<dbReference type="GO" id="GO:0016646">
    <property type="term" value="F:oxidoreductase activity, acting on the CH-NH group of donors, NAD or NADP as acceptor"/>
    <property type="evidence" value="ECO:0007669"/>
    <property type="project" value="UniProtKB-ARBA"/>
</dbReference>
<dbReference type="STRING" id="247279.NIES1031_13480"/>
<dbReference type="PANTHER" id="PTHR33798">
    <property type="entry name" value="FLAVOPROTEIN OXYGENASE"/>
    <property type="match status" value="1"/>
</dbReference>
<evidence type="ECO:0000313" key="6">
    <source>
        <dbReference type="EMBL" id="OKH25384.1"/>
    </source>
</evidence>
<evidence type="ECO:0000256" key="3">
    <source>
        <dbReference type="ARBA" id="ARBA00022643"/>
    </source>
</evidence>
<dbReference type="PANTHER" id="PTHR33798:SF5">
    <property type="entry name" value="FLAVIN REDUCTASE LIKE DOMAIN-CONTAINING PROTEIN"/>
    <property type="match status" value="1"/>
</dbReference>
<dbReference type="AlphaFoldDB" id="A0A1U7HPB6"/>
<feature type="domain" description="Flavin reductase like" evidence="5">
    <location>
        <begin position="20"/>
        <end position="173"/>
    </location>
</feature>
<evidence type="ECO:0000256" key="2">
    <source>
        <dbReference type="ARBA" id="ARBA00022630"/>
    </source>
</evidence>
<evidence type="ECO:0000256" key="1">
    <source>
        <dbReference type="ARBA" id="ARBA00001917"/>
    </source>
</evidence>
<dbReference type="Pfam" id="PF01613">
    <property type="entry name" value="Flavin_Reduct"/>
    <property type="match status" value="1"/>
</dbReference>
<dbReference type="EMBL" id="MRCC01000010">
    <property type="protein sequence ID" value="OKH25384.1"/>
    <property type="molecule type" value="Genomic_DNA"/>
</dbReference>
<evidence type="ECO:0000256" key="4">
    <source>
        <dbReference type="ARBA" id="ARBA00038054"/>
    </source>
</evidence>
<protein>
    <submittedName>
        <fullName evidence="6">Flavin reductase</fullName>
    </submittedName>
</protein>
<keyword evidence="7" id="KW-1185">Reference proteome</keyword>
<dbReference type="Gene3D" id="2.30.110.10">
    <property type="entry name" value="Electron Transport, Fmn-binding Protein, Chain A"/>
    <property type="match status" value="1"/>
</dbReference>
<organism evidence="6 7">
    <name type="scientific">Chroogloeocystis siderophila 5.2 s.c.1</name>
    <dbReference type="NCBI Taxonomy" id="247279"/>
    <lineage>
        <taxon>Bacteria</taxon>
        <taxon>Bacillati</taxon>
        <taxon>Cyanobacteriota</taxon>
        <taxon>Cyanophyceae</taxon>
        <taxon>Oscillatoriophycideae</taxon>
        <taxon>Chroococcales</taxon>
        <taxon>Chroococcaceae</taxon>
        <taxon>Chroogloeocystis</taxon>
    </lineage>
</organism>
<dbReference type="OrthoDB" id="9794638at2"/>
<accession>A0A1U7HPB6</accession>
<dbReference type="InterPro" id="IPR012349">
    <property type="entry name" value="Split_barrel_FMN-bd"/>
</dbReference>
<gene>
    <name evidence="6" type="ORF">NIES1031_13480</name>
</gene>
<keyword evidence="3" id="KW-0288">FMN</keyword>
<keyword evidence="2" id="KW-0285">Flavoprotein</keyword>
<proteinExistence type="inferred from homology"/>
<name>A0A1U7HPB6_9CHRO</name>